<accession>A0A0R3LT54</accession>
<comment type="caution">
    <text evidence="2">The sequence shown here is derived from an EMBL/GenBank/DDBJ whole genome shotgun (WGS) entry which is preliminary data.</text>
</comment>
<dbReference type="AlphaFoldDB" id="A0A0R3LT54"/>
<keyword evidence="1" id="KW-0472">Membrane</keyword>
<evidence type="ECO:0000256" key="1">
    <source>
        <dbReference type="SAM" id="Phobius"/>
    </source>
</evidence>
<keyword evidence="3" id="KW-1185">Reference proteome</keyword>
<protein>
    <submittedName>
        <fullName evidence="2">Uncharacterized protein</fullName>
    </submittedName>
</protein>
<dbReference type="STRING" id="1518501.CQ10_33265"/>
<name>A0A0R3LT54_9BRAD</name>
<dbReference type="EMBL" id="LLXX01000074">
    <property type="protein sequence ID" value="KRR08783.1"/>
    <property type="molecule type" value="Genomic_DNA"/>
</dbReference>
<feature type="transmembrane region" description="Helical" evidence="1">
    <location>
        <begin position="33"/>
        <end position="54"/>
    </location>
</feature>
<reference evidence="2 3" key="1">
    <citation type="submission" date="2014-03" db="EMBL/GenBank/DDBJ databases">
        <title>Bradyrhizobium valentinum sp. nov., isolated from effective nodules of Lupinus mariae-josephae, a lupine endemic of basic-lime soils in Eastern Spain.</title>
        <authorList>
            <person name="Duran D."/>
            <person name="Rey L."/>
            <person name="Navarro A."/>
            <person name="Busquets A."/>
            <person name="Imperial J."/>
            <person name="Ruiz-Argueso T."/>
        </authorList>
    </citation>
    <scope>NUCLEOTIDE SEQUENCE [LARGE SCALE GENOMIC DNA]</scope>
    <source>
        <strain evidence="2 3">LmjM3</strain>
    </source>
</reference>
<keyword evidence="1" id="KW-1133">Transmembrane helix</keyword>
<evidence type="ECO:0000313" key="2">
    <source>
        <dbReference type="EMBL" id="KRR08783.1"/>
    </source>
</evidence>
<keyword evidence="1" id="KW-0812">Transmembrane</keyword>
<gene>
    <name evidence="2" type="ORF">CP49_29650</name>
</gene>
<evidence type="ECO:0000313" key="3">
    <source>
        <dbReference type="Proteomes" id="UP000051913"/>
    </source>
</evidence>
<dbReference type="Proteomes" id="UP000051913">
    <property type="component" value="Unassembled WGS sequence"/>
</dbReference>
<organism evidence="2 3">
    <name type="scientific">Bradyrhizobium valentinum</name>
    <dbReference type="NCBI Taxonomy" id="1518501"/>
    <lineage>
        <taxon>Bacteria</taxon>
        <taxon>Pseudomonadati</taxon>
        <taxon>Pseudomonadota</taxon>
        <taxon>Alphaproteobacteria</taxon>
        <taxon>Hyphomicrobiales</taxon>
        <taxon>Nitrobacteraceae</taxon>
        <taxon>Bradyrhizobium</taxon>
    </lineage>
</organism>
<proteinExistence type="predicted"/>
<sequence length="107" mass="11483">MWGSVGLAESIMTPTHRIIQESSGIRFSRIVSFLYGSAADIAFFITILSVVCFVSGQVVPKTIDTGQQTCIESLAVEGADGSVCHPTQRQDAQALQRLLDTISAEAH</sequence>